<gene>
    <name evidence="1" type="ORF">HPB47_001820</name>
</gene>
<sequence length="816" mass="94384">SPTVTVPSRVPLLPLRRIVPDSGYMDADETLRDKEDQTVVETCDSDVCLWQGRQLYEKFNTSVEPCNDFYGYVCGSRNWYRSHQRIDTRPYRVHSVAQLMYDLRNLFAHLQRARAAEYARHPTLFTNQLLFFLGNCTDPEKKESLWVTLKSIYTENLLEGWPFKKDHRVMRISDVTKVLDKYIGLNSFVKVSLMKDLEEDEYEVHLEAPQLPLQRHQLIYTNESVADYAKRIEKLLSVFTDHDMSKAAEDIVQLEQRLLQIVVPRRFRPFDNRTSTIKELQRRNMWHWLTYLNFIMEDAGVQFHRQSSVICLDKEYVSKLALTLSKFSLKTLLNYVGYTLMVKFSPLLPNEVDFLIPLSHDNYVETVPDRLQACLHMLEDLCPHWIRKLARMTFSKENVTSPSWHYDEEMNKLLYLIRETMKQSVLRSPWLNQVEVDAAAQKIDKLRVEFLGARESEAEMNAYYPQFVSAFPSNNPLLGYYKLLNETRSFYWITNSSFDLDARYQTSAFVAGVVEYKPERNILFIPHGLIAFANNISQTFDPLFVPLIAPAILRGMFSAVDRRGSTVNALNQVVGWWAPESRDQFEKRLRCFQDQYSSEAQALLASDYDEDCYLDDNVADNAVLHPLHDVYLKAMHLTRPLPRNTRVPGLESLTTDKLFFVNYAVSHCDSVRPGLFQRQIQYKYSVPAQLRVNVPLKNYPKFAEAFRARLRPSRVSSRKPPTSNVLFSPEPAQELPDVSAVPQPPCDLEHSNPGIHEVIRDVVREELKKLFPTAERTASISIAEVVRNEVQRAFLPDAPVTVAALEGQTLTYAAMA</sequence>
<comment type="caution">
    <text evidence="1">The sequence shown here is derived from an EMBL/GenBank/DDBJ whole genome shotgun (WGS) entry which is preliminary data.</text>
</comment>
<proteinExistence type="predicted"/>
<name>A0AC60PN52_IXOPE</name>
<reference evidence="1 2" key="1">
    <citation type="journal article" date="2020" name="Cell">
        <title>Large-Scale Comparative Analyses of Tick Genomes Elucidate Their Genetic Diversity and Vector Capacities.</title>
        <authorList>
            <consortium name="Tick Genome and Microbiome Consortium (TIGMIC)"/>
            <person name="Jia N."/>
            <person name="Wang J."/>
            <person name="Shi W."/>
            <person name="Du L."/>
            <person name="Sun Y."/>
            <person name="Zhan W."/>
            <person name="Jiang J.F."/>
            <person name="Wang Q."/>
            <person name="Zhang B."/>
            <person name="Ji P."/>
            <person name="Bell-Sakyi L."/>
            <person name="Cui X.M."/>
            <person name="Yuan T.T."/>
            <person name="Jiang B.G."/>
            <person name="Yang W.F."/>
            <person name="Lam T.T."/>
            <person name="Chang Q.C."/>
            <person name="Ding S.J."/>
            <person name="Wang X.J."/>
            <person name="Zhu J.G."/>
            <person name="Ruan X.D."/>
            <person name="Zhao L."/>
            <person name="Wei J.T."/>
            <person name="Ye R.Z."/>
            <person name="Que T.C."/>
            <person name="Du C.H."/>
            <person name="Zhou Y.H."/>
            <person name="Cheng J.X."/>
            <person name="Dai P.F."/>
            <person name="Guo W.B."/>
            <person name="Han X.H."/>
            <person name="Huang E.J."/>
            <person name="Li L.F."/>
            <person name="Wei W."/>
            <person name="Gao Y.C."/>
            <person name="Liu J.Z."/>
            <person name="Shao H.Z."/>
            <person name="Wang X."/>
            <person name="Wang C.C."/>
            <person name="Yang T.C."/>
            <person name="Huo Q.B."/>
            <person name="Li W."/>
            <person name="Chen H.Y."/>
            <person name="Chen S.E."/>
            <person name="Zhou L.G."/>
            <person name="Ni X.B."/>
            <person name="Tian J.H."/>
            <person name="Sheng Y."/>
            <person name="Liu T."/>
            <person name="Pan Y.S."/>
            <person name="Xia L.Y."/>
            <person name="Li J."/>
            <person name="Zhao F."/>
            <person name="Cao W.C."/>
        </authorList>
    </citation>
    <scope>NUCLEOTIDE SEQUENCE [LARGE SCALE GENOMIC DNA]</scope>
    <source>
        <strain evidence="1">Iper-2018</strain>
    </source>
</reference>
<accession>A0AC60PN52</accession>
<evidence type="ECO:0000313" key="1">
    <source>
        <dbReference type="EMBL" id="KAG0422355.1"/>
    </source>
</evidence>
<protein>
    <submittedName>
        <fullName evidence="1">Uncharacterized protein</fullName>
    </submittedName>
</protein>
<organism evidence="1 2">
    <name type="scientific">Ixodes persulcatus</name>
    <name type="common">Taiga tick</name>
    <dbReference type="NCBI Taxonomy" id="34615"/>
    <lineage>
        <taxon>Eukaryota</taxon>
        <taxon>Metazoa</taxon>
        <taxon>Ecdysozoa</taxon>
        <taxon>Arthropoda</taxon>
        <taxon>Chelicerata</taxon>
        <taxon>Arachnida</taxon>
        <taxon>Acari</taxon>
        <taxon>Parasitiformes</taxon>
        <taxon>Ixodida</taxon>
        <taxon>Ixodoidea</taxon>
        <taxon>Ixodidae</taxon>
        <taxon>Ixodinae</taxon>
        <taxon>Ixodes</taxon>
    </lineage>
</organism>
<feature type="non-terminal residue" evidence="1">
    <location>
        <position position="1"/>
    </location>
</feature>
<dbReference type="Proteomes" id="UP000805193">
    <property type="component" value="Unassembled WGS sequence"/>
</dbReference>
<keyword evidence="2" id="KW-1185">Reference proteome</keyword>
<dbReference type="EMBL" id="JABSTQ010010244">
    <property type="protein sequence ID" value="KAG0422355.1"/>
    <property type="molecule type" value="Genomic_DNA"/>
</dbReference>
<evidence type="ECO:0000313" key="2">
    <source>
        <dbReference type="Proteomes" id="UP000805193"/>
    </source>
</evidence>